<dbReference type="InterPro" id="IPR016092">
    <property type="entry name" value="ATAP"/>
</dbReference>
<reference evidence="2" key="1">
    <citation type="journal article" date="2015" name="Proc. Natl. Acad. Sci. U.S.A.">
        <title>Bacterial clade with the ribosomal RNA operon on a small plasmid rather than the chromosome.</title>
        <authorList>
            <person name="Anda M."/>
            <person name="Ohtsubo Y."/>
            <person name="Okubo T."/>
            <person name="Sugawara M."/>
            <person name="Nagata Y."/>
            <person name="Tsuda M."/>
            <person name="Minamisawa K."/>
            <person name="Mitsui H."/>
        </authorList>
    </citation>
    <scope>NUCLEOTIDE SEQUENCE</scope>
    <source>
        <strain evidence="2">JCM 14755</strain>
    </source>
</reference>
<dbReference type="GO" id="GO:0051539">
    <property type="term" value="F:4 iron, 4 sulfur cluster binding"/>
    <property type="evidence" value="ECO:0007669"/>
    <property type="project" value="TreeGrafter"/>
</dbReference>
<feature type="domain" description="Core" evidence="1">
    <location>
        <begin position="7"/>
        <end position="106"/>
    </location>
</feature>
<dbReference type="InterPro" id="IPR000361">
    <property type="entry name" value="ATAP_core_dom"/>
</dbReference>
<dbReference type="InterPro" id="IPR035903">
    <property type="entry name" value="HesB-like_dom_sf"/>
</dbReference>
<dbReference type="PROSITE" id="PS01152">
    <property type="entry name" value="HESB"/>
    <property type="match status" value="1"/>
</dbReference>
<dbReference type="RefSeq" id="WP_062229297.1">
    <property type="nucleotide sequence ID" value="NZ_BBWR01000018.1"/>
</dbReference>
<dbReference type="Gene3D" id="2.60.300.12">
    <property type="entry name" value="HesB-like domain"/>
    <property type="match status" value="1"/>
</dbReference>
<dbReference type="GO" id="GO:0005506">
    <property type="term" value="F:iron ion binding"/>
    <property type="evidence" value="ECO:0007669"/>
    <property type="project" value="TreeGrafter"/>
</dbReference>
<dbReference type="GO" id="GO:0016226">
    <property type="term" value="P:iron-sulfur cluster assembly"/>
    <property type="evidence" value="ECO:0007669"/>
    <property type="project" value="InterPro"/>
</dbReference>
<sequence length="111" mass="11662">MSEGTSVTVSDAAIHRISAILRSAGDAKALRISVEGGGCSGFSYKYDLAQDGEPDDLVIERDGARVLIDQVSLPYLEGSVVDFVDDLMGQSFQIRNPNAVASCGCGTSFSI</sequence>
<dbReference type="NCBIfam" id="TIGR00049">
    <property type="entry name" value="iron-sulfur cluster assembly accessory protein"/>
    <property type="match status" value="1"/>
</dbReference>
<dbReference type="SUPFAM" id="SSF89360">
    <property type="entry name" value="HesB-like domain"/>
    <property type="match status" value="1"/>
</dbReference>
<accession>A0A0P0Z567</accession>
<dbReference type="EMBL" id="LC066377">
    <property type="protein sequence ID" value="BAT28982.1"/>
    <property type="molecule type" value="Genomic_DNA"/>
</dbReference>
<dbReference type="InterPro" id="IPR017870">
    <property type="entry name" value="FeS_cluster_insertion_CS"/>
</dbReference>
<dbReference type="OrthoDB" id="9801228at2"/>
<evidence type="ECO:0000259" key="1">
    <source>
        <dbReference type="Pfam" id="PF01521"/>
    </source>
</evidence>
<organism evidence="2">
    <name type="scientific">Aureimonas frigidaquae</name>
    <dbReference type="NCBI Taxonomy" id="424757"/>
    <lineage>
        <taxon>Bacteria</taxon>
        <taxon>Pseudomonadati</taxon>
        <taxon>Pseudomonadota</taxon>
        <taxon>Alphaproteobacteria</taxon>
        <taxon>Hyphomicrobiales</taxon>
        <taxon>Aurantimonadaceae</taxon>
        <taxon>Aureimonas</taxon>
    </lineage>
</organism>
<name>A0A0P0Z567_9HYPH</name>
<proteinExistence type="predicted"/>
<dbReference type="PANTHER" id="PTHR43011">
    <property type="entry name" value="IRON-SULFUR CLUSTER ASSEMBLY 2 HOMOLOG, MITOCHONDRIAL"/>
    <property type="match status" value="1"/>
</dbReference>
<dbReference type="AlphaFoldDB" id="A0A0P0Z567"/>
<dbReference type="GO" id="GO:0051537">
    <property type="term" value="F:2 iron, 2 sulfur cluster binding"/>
    <property type="evidence" value="ECO:0007669"/>
    <property type="project" value="TreeGrafter"/>
</dbReference>
<protein>
    <submittedName>
        <fullName evidence="2">HesB/YadR/YfhF family protein</fullName>
    </submittedName>
</protein>
<dbReference type="Pfam" id="PF01521">
    <property type="entry name" value="Fe-S_biosyn"/>
    <property type="match status" value="1"/>
</dbReference>
<dbReference type="PANTHER" id="PTHR43011:SF1">
    <property type="entry name" value="IRON-SULFUR CLUSTER ASSEMBLY 2 HOMOLOG, MITOCHONDRIAL"/>
    <property type="match status" value="1"/>
</dbReference>
<evidence type="ECO:0000313" key="2">
    <source>
        <dbReference type="EMBL" id="BAT28982.1"/>
    </source>
</evidence>
<dbReference type="FunFam" id="2.60.300.12:FF:000013">
    <property type="entry name" value="Iron-sulfur assembly protein 2"/>
    <property type="match status" value="1"/>
</dbReference>